<evidence type="ECO:0000313" key="1">
    <source>
        <dbReference type="EMBL" id="QZT32461.1"/>
    </source>
</evidence>
<sequence>MNGRDLIPVLTGYGCNVVAVFQTKSCAGCTRKQCMSMAAIHTRLWYPHLAGVHPPAALPSIKKPQWSGIRTRVQATVTQFFLQARPIF</sequence>
<dbReference type="OrthoDB" id="9809127at2"/>
<organism evidence="1 2">
    <name type="scientific">Caldalkalibacillus thermarum (strain TA2.A1)</name>
    <dbReference type="NCBI Taxonomy" id="986075"/>
    <lineage>
        <taxon>Bacteria</taxon>
        <taxon>Bacillati</taxon>
        <taxon>Bacillota</taxon>
        <taxon>Bacilli</taxon>
        <taxon>Bacillales</taxon>
        <taxon>Bacillaceae</taxon>
        <taxon>Caldalkalibacillus</taxon>
    </lineage>
</organism>
<dbReference type="Proteomes" id="UP000825179">
    <property type="component" value="Chromosome"/>
</dbReference>
<accession>A0A8X8I6A5</accession>
<proteinExistence type="predicted"/>
<evidence type="ECO:0000313" key="2">
    <source>
        <dbReference type="Proteomes" id="UP000825179"/>
    </source>
</evidence>
<dbReference type="KEGG" id="cthu:HUR95_08485"/>
<reference evidence="1 2" key="1">
    <citation type="journal article" date="2020" name="Extremophiles">
        <title>Genomic analysis of Caldalkalibacillus thermarum TA2.A1 reveals aerobic alkaliphilic metabolism and evolutionary hallmarks linking alkaliphilic bacteria and plant life.</title>
        <authorList>
            <person name="de Jong S.I."/>
            <person name="van den Broek M.A."/>
            <person name="Merkel A.Y."/>
            <person name="de la Torre Cortes P."/>
            <person name="Kalamorz F."/>
            <person name="Cook G.M."/>
            <person name="van Loosdrecht M.C.M."/>
            <person name="McMillan D.G.G."/>
        </authorList>
    </citation>
    <scope>NUCLEOTIDE SEQUENCE [LARGE SCALE GENOMIC DNA]</scope>
    <source>
        <strain evidence="1 2">TA2.A1</strain>
    </source>
</reference>
<dbReference type="EMBL" id="CP082237">
    <property type="protein sequence ID" value="QZT32461.1"/>
    <property type="molecule type" value="Genomic_DNA"/>
</dbReference>
<name>A0A8X8I6A5_CALTT</name>
<protein>
    <submittedName>
        <fullName evidence="1">Uncharacterized protein</fullName>
    </submittedName>
</protein>
<keyword evidence="2" id="KW-1185">Reference proteome</keyword>
<gene>
    <name evidence="1" type="ORF">HUR95_08485</name>
</gene>
<dbReference type="AlphaFoldDB" id="A0A8X8I6A5"/>
<dbReference type="RefSeq" id="WP_042684967.1">
    <property type="nucleotide sequence ID" value="NZ_AFCE01000123.1"/>
</dbReference>